<accession>A0A9N9BIQ4</accession>
<sequence length="43" mass="4939">YTLEEEKYIFIEKVKNPKSVTILVKKPNSHTIAQINDAIHDGL</sequence>
<feature type="non-terminal residue" evidence="1">
    <location>
        <position position="1"/>
    </location>
</feature>
<name>A0A9N9BIQ4_9GLOM</name>
<evidence type="ECO:0000313" key="2">
    <source>
        <dbReference type="Proteomes" id="UP000789570"/>
    </source>
</evidence>
<protein>
    <submittedName>
        <fullName evidence="1">1319_t:CDS:1</fullName>
    </submittedName>
</protein>
<dbReference type="Gene3D" id="3.30.260.10">
    <property type="entry name" value="TCP-1-like chaperonin intermediate domain"/>
    <property type="match status" value="1"/>
</dbReference>
<proteinExistence type="predicted"/>
<dbReference type="AlphaFoldDB" id="A0A9N9BIQ4"/>
<dbReference type="SUPFAM" id="SSF54849">
    <property type="entry name" value="GroEL-intermediate domain like"/>
    <property type="match status" value="1"/>
</dbReference>
<dbReference type="InterPro" id="IPR027410">
    <property type="entry name" value="TCP-1-like_intermed_sf"/>
</dbReference>
<dbReference type="EMBL" id="CAJVPQ010001779">
    <property type="protein sequence ID" value="CAG8569425.1"/>
    <property type="molecule type" value="Genomic_DNA"/>
</dbReference>
<dbReference type="InterPro" id="IPR027409">
    <property type="entry name" value="GroEL-like_apical_dom_sf"/>
</dbReference>
<gene>
    <name evidence="1" type="ORF">FCALED_LOCUS7019</name>
</gene>
<keyword evidence="2" id="KW-1185">Reference proteome</keyword>
<dbReference type="OrthoDB" id="10052040at2759"/>
<evidence type="ECO:0000313" key="1">
    <source>
        <dbReference type="EMBL" id="CAG8569425.1"/>
    </source>
</evidence>
<organism evidence="1 2">
    <name type="scientific">Funneliformis caledonium</name>
    <dbReference type="NCBI Taxonomy" id="1117310"/>
    <lineage>
        <taxon>Eukaryota</taxon>
        <taxon>Fungi</taxon>
        <taxon>Fungi incertae sedis</taxon>
        <taxon>Mucoromycota</taxon>
        <taxon>Glomeromycotina</taxon>
        <taxon>Glomeromycetes</taxon>
        <taxon>Glomerales</taxon>
        <taxon>Glomeraceae</taxon>
        <taxon>Funneliformis</taxon>
    </lineage>
</organism>
<comment type="caution">
    <text evidence="1">The sequence shown here is derived from an EMBL/GenBank/DDBJ whole genome shotgun (WGS) entry which is preliminary data.</text>
</comment>
<reference evidence="1" key="1">
    <citation type="submission" date="2021-06" db="EMBL/GenBank/DDBJ databases">
        <authorList>
            <person name="Kallberg Y."/>
            <person name="Tangrot J."/>
            <person name="Rosling A."/>
        </authorList>
    </citation>
    <scope>NUCLEOTIDE SEQUENCE</scope>
    <source>
        <strain evidence="1">UK204</strain>
    </source>
</reference>
<dbReference type="Gene3D" id="3.50.7.10">
    <property type="entry name" value="GroEL"/>
    <property type="match status" value="1"/>
</dbReference>
<dbReference type="Proteomes" id="UP000789570">
    <property type="component" value="Unassembled WGS sequence"/>
</dbReference>